<dbReference type="Proteomes" id="UP000583929">
    <property type="component" value="Unassembled WGS sequence"/>
</dbReference>
<reference evidence="1 2" key="1">
    <citation type="journal article" date="2020" name="bioRxiv">
        <title>Sequence and annotation of 42 cannabis genomes reveals extensive copy number variation in cannabinoid synthesis and pathogen resistance genes.</title>
        <authorList>
            <person name="Mckernan K.J."/>
            <person name="Helbert Y."/>
            <person name="Kane L.T."/>
            <person name="Ebling H."/>
            <person name="Zhang L."/>
            <person name="Liu B."/>
            <person name="Eaton Z."/>
            <person name="Mclaughlin S."/>
            <person name="Kingan S."/>
            <person name="Baybayan P."/>
            <person name="Concepcion G."/>
            <person name="Jordan M."/>
            <person name="Riva A."/>
            <person name="Barbazuk W."/>
            <person name="Harkins T."/>
        </authorList>
    </citation>
    <scope>NUCLEOTIDE SEQUENCE [LARGE SCALE GENOMIC DNA]</scope>
    <source>
        <strain evidence="2">cv. Jamaican Lion 4</strain>
        <tissue evidence="1">Leaf</tissue>
    </source>
</reference>
<evidence type="ECO:0000313" key="2">
    <source>
        <dbReference type="Proteomes" id="UP000583929"/>
    </source>
</evidence>
<protein>
    <submittedName>
        <fullName evidence="1">Uncharacterized protein</fullName>
    </submittedName>
</protein>
<name>A0A7J6EVP5_CANSA</name>
<sequence>MEYTIVVVEIADSPATCPRTLTIIQADFIEASLESFEQGTHCRELNLPTFDWKYSHGVDNTSTQAFWKESILRGYVIRKSTCSLQERHICALPQQHLHNGQPPPEEKKTPLKLVRIGSTIHRGSSTFNGNRGKTNIKGKYKLKLGSSPSSIASFHLENKVKLRGCIVVLYYDRTLKNIRIRDSFQTVYFQFLSQKHKFTKGDKSQGKVITYRTIV</sequence>
<gene>
    <name evidence="1" type="ORF">G4B88_023915</name>
</gene>
<dbReference type="AlphaFoldDB" id="A0A7J6EVP5"/>
<organism evidence="1 2">
    <name type="scientific">Cannabis sativa</name>
    <name type="common">Hemp</name>
    <name type="synonym">Marijuana</name>
    <dbReference type="NCBI Taxonomy" id="3483"/>
    <lineage>
        <taxon>Eukaryota</taxon>
        <taxon>Viridiplantae</taxon>
        <taxon>Streptophyta</taxon>
        <taxon>Embryophyta</taxon>
        <taxon>Tracheophyta</taxon>
        <taxon>Spermatophyta</taxon>
        <taxon>Magnoliopsida</taxon>
        <taxon>eudicotyledons</taxon>
        <taxon>Gunneridae</taxon>
        <taxon>Pentapetalae</taxon>
        <taxon>rosids</taxon>
        <taxon>fabids</taxon>
        <taxon>Rosales</taxon>
        <taxon>Cannabaceae</taxon>
        <taxon>Cannabis</taxon>
    </lineage>
</organism>
<dbReference type="EMBL" id="JAATIQ010000311">
    <property type="protein sequence ID" value="KAF4362502.1"/>
    <property type="molecule type" value="Genomic_DNA"/>
</dbReference>
<accession>A0A7J6EVP5</accession>
<proteinExistence type="predicted"/>
<comment type="caution">
    <text evidence="1">The sequence shown here is derived from an EMBL/GenBank/DDBJ whole genome shotgun (WGS) entry which is preliminary data.</text>
</comment>
<keyword evidence="2" id="KW-1185">Reference proteome</keyword>
<evidence type="ECO:0000313" key="1">
    <source>
        <dbReference type="EMBL" id="KAF4362502.1"/>
    </source>
</evidence>